<dbReference type="PANTHER" id="PTHR33371">
    <property type="entry name" value="INTERMEMBRANE PHOSPHOLIPID TRANSPORT SYSTEM BINDING PROTEIN MLAD-RELATED"/>
    <property type="match status" value="1"/>
</dbReference>
<dbReference type="InterPro" id="IPR003399">
    <property type="entry name" value="Mce/MlaD"/>
</dbReference>
<evidence type="ECO:0000313" key="2">
    <source>
        <dbReference type="EMBL" id="AKQ33429.1"/>
    </source>
</evidence>
<feature type="domain" description="Mce/MlaD" evidence="1">
    <location>
        <begin position="39"/>
        <end position="117"/>
    </location>
</feature>
<gene>
    <name evidence="2" type="ORF">CleRT_05120</name>
    <name evidence="3" type="ORF">CleRT_06560</name>
</gene>
<accession>A0ABM5UUC4</accession>
<dbReference type="InterPro" id="IPR030970">
    <property type="entry name" value="ABC_MlaD"/>
</dbReference>
<dbReference type="NCBIfam" id="TIGR04430">
    <property type="entry name" value="OM_asym_MlaD"/>
    <property type="match status" value="1"/>
</dbReference>
<name>A0ABM5UUC4_9COXI</name>
<protein>
    <submittedName>
        <fullName evidence="3">ABC transporter maintaining OM lipid asymmetry, anchored periplasmic binding protein MlaD</fullName>
    </submittedName>
</protein>
<dbReference type="EMBL" id="CP011126">
    <property type="protein sequence ID" value="AKQ33429.1"/>
    <property type="molecule type" value="Genomic_DNA"/>
</dbReference>
<proteinExistence type="predicted"/>
<organism evidence="3 4">
    <name type="scientific">Candidatus Coxiella mudrowiae</name>
    <dbReference type="NCBI Taxonomy" id="2054173"/>
    <lineage>
        <taxon>Bacteria</taxon>
        <taxon>Pseudomonadati</taxon>
        <taxon>Pseudomonadota</taxon>
        <taxon>Gammaproteobacteria</taxon>
        <taxon>Legionellales</taxon>
        <taxon>Coxiellaceae</taxon>
        <taxon>Coxiella</taxon>
    </lineage>
</organism>
<evidence type="ECO:0000313" key="4">
    <source>
        <dbReference type="Proteomes" id="UP000063965"/>
    </source>
</evidence>
<reference evidence="3 4" key="1">
    <citation type="journal article" date="2015" name="Genome Biol. Evol.">
        <title>Distinctive Genome Reduction Rates Revealed by Genomic Analyses of Two Coxiella-Like Endosymbionts in Ticks.</title>
        <authorList>
            <person name="Gottlieb Y."/>
            <person name="Lalzar I."/>
            <person name="Klasson L."/>
        </authorList>
    </citation>
    <scope>NUCLEOTIDE SEQUENCE [LARGE SCALE GENOMIC DNA]</scope>
    <source>
        <strain evidence="3 4">CRt</strain>
    </source>
</reference>
<dbReference type="RefSeq" id="WP_157870820.1">
    <property type="nucleotide sequence ID" value="NZ_CP011126.1"/>
</dbReference>
<keyword evidence="4" id="KW-1185">Reference proteome</keyword>
<dbReference type="Pfam" id="PF02470">
    <property type="entry name" value="MlaD"/>
    <property type="match status" value="1"/>
</dbReference>
<dbReference type="EMBL" id="CP011126">
    <property type="protein sequence ID" value="AKQ33516.1"/>
    <property type="molecule type" value="Genomic_DNA"/>
</dbReference>
<evidence type="ECO:0000259" key="1">
    <source>
        <dbReference type="Pfam" id="PF02470"/>
    </source>
</evidence>
<evidence type="ECO:0000313" key="3">
    <source>
        <dbReference type="EMBL" id="AKQ33516.1"/>
    </source>
</evidence>
<sequence length="151" mass="16709">MSNRTIEFMVGLFMIAGFLALIALAFKTSGLKSLGEENYYVIKTEFDNIGGLKVRAPVMISGVTVGQVMKITLDRNNFQALVVLQINKKINNLPADTSATILTQGLFGANYIELMPGFASVNLKNNDWIKTTHSALILENLIGQFIYNFKK</sequence>
<dbReference type="InterPro" id="IPR052336">
    <property type="entry name" value="MlaD_Phospholipid_Transporter"/>
</dbReference>
<dbReference type="Proteomes" id="UP000063965">
    <property type="component" value="Chromosome"/>
</dbReference>
<dbReference type="PANTHER" id="PTHR33371:SF4">
    <property type="entry name" value="INTERMEMBRANE PHOSPHOLIPID TRANSPORT SYSTEM BINDING PROTEIN MLAD"/>
    <property type="match status" value="1"/>
</dbReference>